<evidence type="ECO:0000313" key="3">
    <source>
        <dbReference type="EMBL" id="KAG0475598.1"/>
    </source>
</evidence>
<name>A0A835UVM8_VANPL</name>
<dbReference type="InterPro" id="IPR012337">
    <property type="entry name" value="RNaseH-like_sf"/>
</dbReference>
<feature type="region of interest" description="Disordered" evidence="1">
    <location>
        <begin position="1"/>
        <end position="21"/>
    </location>
</feature>
<dbReference type="InterPro" id="IPR013087">
    <property type="entry name" value="Znf_C2H2_type"/>
</dbReference>
<dbReference type="PROSITE" id="PS00028">
    <property type="entry name" value="ZINC_FINGER_C2H2_1"/>
    <property type="match status" value="1"/>
</dbReference>
<reference evidence="3 4" key="1">
    <citation type="journal article" date="2020" name="Nat. Food">
        <title>A phased Vanilla planifolia genome enables genetic improvement of flavour and production.</title>
        <authorList>
            <person name="Hasing T."/>
            <person name="Tang H."/>
            <person name="Brym M."/>
            <person name="Khazi F."/>
            <person name="Huang T."/>
            <person name="Chambers A.H."/>
        </authorList>
    </citation>
    <scope>NUCLEOTIDE SEQUENCE [LARGE SCALE GENOMIC DNA]</scope>
    <source>
        <tissue evidence="3">Leaf</tissue>
    </source>
</reference>
<feature type="compositionally biased region" description="Basic and acidic residues" evidence="1">
    <location>
        <begin position="192"/>
        <end position="204"/>
    </location>
</feature>
<dbReference type="Pfam" id="PF05699">
    <property type="entry name" value="Dimer_Tnp_hAT"/>
    <property type="match status" value="1"/>
</dbReference>
<feature type="domain" description="C2H2-type" evidence="2">
    <location>
        <begin position="102"/>
        <end position="124"/>
    </location>
</feature>
<dbReference type="InterPro" id="IPR007021">
    <property type="entry name" value="DUF659"/>
</dbReference>
<dbReference type="PANTHER" id="PTHR32166:SF63">
    <property type="entry name" value="HAT TRANSPOSON SUPERFAMILY PROTEIN"/>
    <property type="match status" value="1"/>
</dbReference>
<dbReference type="EMBL" id="JADCNM010000007">
    <property type="protein sequence ID" value="KAG0475598.1"/>
    <property type="molecule type" value="Genomic_DNA"/>
</dbReference>
<organism evidence="3 4">
    <name type="scientific">Vanilla planifolia</name>
    <name type="common">Vanilla</name>
    <dbReference type="NCBI Taxonomy" id="51239"/>
    <lineage>
        <taxon>Eukaryota</taxon>
        <taxon>Viridiplantae</taxon>
        <taxon>Streptophyta</taxon>
        <taxon>Embryophyta</taxon>
        <taxon>Tracheophyta</taxon>
        <taxon>Spermatophyta</taxon>
        <taxon>Magnoliopsida</taxon>
        <taxon>Liliopsida</taxon>
        <taxon>Asparagales</taxon>
        <taxon>Orchidaceae</taxon>
        <taxon>Vanilloideae</taxon>
        <taxon>Vanilleae</taxon>
        <taxon>Vanilla</taxon>
    </lineage>
</organism>
<dbReference type="PANTHER" id="PTHR32166">
    <property type="entry name" value="OSJNBA0013A04.12 PROTEIN"/>
    <property type="match status" value="1"/>
</dbReference>
<dbReference type="AlphaFoldDB" id="A0A835UVM8"/>
<protein>
    <recommendedName>
        <fullName evidence="2">C2H2-type domain-containing protein</fullName>
    </recommendedName>
</protein>
<evidence type="ECO:0000256" key="1">
    <source>
        <dbReference type="SAM" id="MobiDB-lite"/>
    </source>
</evidence>
<dbReference type="OrthoDB" id="1741262at2759"/>
<dbReference type="Proteomes" id="UP000639772">
    <property type="component" value="Chromosome 7"/>
</dbReference>
<feature type="compositionally biased region" description="Basic and acidic residues" evidence="1">
    <location>
        <begin position="1"/>
        <end position="13"/>
    </location>
</feature>
<comment type="caution">
    <text evidence="3">The sequence shown here is derived from an EMBL/GenBank/DDBJ whole genome shotgun (WGS) entry which is preliminary data.</text>
</comment>
<dbReference type="GO" id="GO:0046983">
    <property type="term" value="F:protein dimerization activity"/>
    <property type="evidence" value="ECO:0007669"/>
    <property type="project" value="InterPro"/>
</dbReference>
<feature type="region of interest" description="Disordered" evidence="1">
    <location>
        <begin position="189"/>
        <end position="216"/>
    </location>
</feature>
<dbReference type="InterPro" id="IPR008906">
    <property type="entry name" value="HATC_C_dom"/>
</dbReference>
<evidence type="ECO:0000313" key="4">
    <source>
        <dbReference type="Proteomes" id="UP000639772"/>
    </source>
</evidence>
<feature type="region of interest" description="Disordered" evidence="1">
    <location>
        <begin position="56"/>
        <end position="83"/>
    </location>
</feature>
<dbReference type="Pfam" id="PF04937">
    <property type="entry name" value="DUF659"/>
    <property type="match status" value="1"/>
</dbReference>
<dbReference type="SUPFAM" id="SSF53098">
    <property type="entry name" value="Ribonuclease H-like"/>
    <property type="match status" value="1"/>
</dbReference>
<sequence length="777" mass="85627">MSKDAGVGIDDHGNAIGDGTEALGKATGDGIEAHEKATGDGVEAYGKAAGDGIEAHGKAAGDGIEAHGKATGDGIEAHGKATGDGIEAHGKAIDKDKGRVQCNYCGKEVRGFNRLKHHLGGVGHDVTECVGAPDDVKAQMKSLLLEKKKERLLKEVGEIFHPGLPLKRHISSPSTDPKRAQTKLIHPLPLSDNREGSVETHNREIQSGGGHAGFSHPSAVVEKNVVNHSPDKVRNVDGSFPISCKVEDVHFVVKEEYKDDYSSVIAKSVGSFLFEAGIDSNVVNLPSFQKMVAAIISSGPAFRAPRHDELKGWILEEQLKEVRKNVDDIRHSWGRSGCSILLDGWSDQNGRSLIRFLVDSPRGMVFLKSVDASDAISNVDSLFLLLSQVVEEVGVKNVVQVIAHEKSCYLDAAGKKLVEKYKSVFWSLCADYCINLILEKIGMLDHVKKVLTDAKAITRLIYSNLLPFDLMRKQIHGSYLIRQSKLKSVSDFLTLGNILSERENLIHIFRSETWSSSALASKPVGKKVSELVTDPFFWAAAVDVTRVTNPLISILHQIDGCSTAPMGFLYDSMDRAKEAIKGNLGGEEARYLPLWNIIDEIWNNYLHCPLHSAGYYLNPNLFCSNDFFVDAEVTNGLLCCIVRMIDDHQTQAMIVPQLDAYTSISDSTLNQLAVDERSKMPPALWWASYGDRSPELQMFAIKILSQPCSSASRFKLKKDISELVHEKGRTCIEHIMLCNMEFIQNNLRLWNTLPYWDQTDCIGPEDSLIMDDWIAKG</sequence>
<accession>A0A835UVM8</accession>
<proteinExistence type="predicted"/>
<gene>
    <name evidence="3" type="ORF">HPP92_015284</name>
</gene>
<evidence type="ECO:0000259" key="2">
    <source>
        <dbReference type="PROSITE" id="PS00028"/>
    </source>
</evidence>